<accession>A0A1X7VLG6</accession>
<reference evidence="3" key="1">
    <citation type="journal article" date="2010" name="Nature">
        <title>The Amphimedon queenslandica genome and the evolution of animal complexity.</title>
        <authorList>
            <person name="Srivastava M."/>
            <person name="Simakov O."/>
            <person name="Chapman J."/>
            <person name="Fahey B."/>
            <person name="Gauthier M.E."/>
            <person name="Mitros T."/>
            <person name="Richards G.S."/>
            <person name="Conaco C."/>
            <person name="Dacre M."/>
            <person name="Hellsten U."/>
            <person name="Larroux C."/>
            <person name="Putnam N.H."/>
            <person name="Stanke M."/>
            <person name="Adamska M."/>
            <person name="Darling A."/>
            <person name="Degnan S.M."/>
            <person name="Oakley T.H."/>
            <person name="Plachetzki D.C."/>
            <person name="Zhai Y."/>
            <person name="Adamski M."/>
            <person name="Calcino A."/>
            <person name="Cummins S.F."/>
            <person name="Goodstein D.M."/>
            <person name="Harris C."/>
            <person name="Jackson D.J."/>
            <person name="Leys S.P."/>
            <person name="Shu S."/>
            <person name="Woodcroft B.J."/>
            <person name="Vervoort M."/>
            <person name="Kosik K.S."/>
            <person name="Manning G."/>
            <person name="Degnan B.M."/>
            <person name="Rokhsar D.S."/>
        </authorList>
    </citation>
    <scope>NUCLEOTIDE SEQUENCE [LARGE SCALE GENOMIC DNA]</scope>
</reference>
<keyword evidence="3" id="KW-1185">Reference proteome</keyword>
<dbReference type="InParanoid" id="A0A1X7VLG6"/>
<feature type="transmembrane region" description="Helical" evidence="1">
    <location>
        <begin position="64"/>
        <end position="93"/>
    </location>
</feature>
<dbReference type="EnsemblMetazoa" id="XM_003383751.3">
    <property type="protein sequence ID" value="XP_003383799.2"/>
    <property type="gene ID" value="LOC100631518"/>
</dbReference>
<evidence type="ECO:0000256" key="1">
    <source>
        <dbReference type="SAM" id="Phobius"/>
    </source>
</evidence>
<proteinExistence type="predicted"/>
<gene>
    <name evidence="2" type="primary">100631518</name>
</gene>
<reference evidence="2" key="2">
    <citation type="submission" date="2017-05" db="UniProtKB">
        <authorList>
            <consortium name="EnsemblMetazoa"/>
        </authorList>
    </citation>
    <scope>IDENTIFICATION</scope>
</reference>
<sequence>MVDKRTCGEIWSRGFATGIPAVVLLFLVIALGLNNSPDSDNLPFSTANCSNLNLDFLNPNNIKISTNIFCGIFSGLTLFVMVYQIVVIVLKALQVGFLESRTNKKIFFWVDSILLNIFVAVFAAICAGVVFLSSYRNSYLTVFDNQLDGISTKHFGVTTGMLWAAFGFSISSMYQMISVLGHSWTTHGKCSKEENKEELKNMH</sequence>
<evidence type="ECO:0000313" key="3">
    <source>
        <dbReference type="Proteomes" id="UP000007879"/>
    </source>
</evidence>
<dbReference type="KEGG" id="aqu:100631518"/>
<keyword evidence="1" id="KW-1133">Transmembrane helix</keyword>
<name>A0A1X7VLG6_AMPQE</name>
<evidence type="ECO:0000313" key="2">
    <source>
        <dbReference type="EnsemblMetazoa" id="Aqu2.1.40912_001"/>
    </source>
</evidence>
<organism evidence="2">
    <name type="scientific">Amphimedon queenslandica</name>
    <name type="common">Sponge</name>
    <dbReference type="NCBI Taxonomy" id="400682"/>
    <lineage>
        <taxon>Eukaryota</taxon>
        <taxon>Metazoa</taxon>
        <taxon>Porifera</taxon>
        <taxon>Demospongiae</taxon>
        <taxon>Heteroscleromorpha</taxon>
        <taxon>Haplosclerida</taxon>
        <taxon>Niphatidae</taxon>
        <taxon>Amphimedon</taxon>
    </lineage>
</organism>
<dbReference type="Proteomes" id="UP000007879">
    <property type="component" value="Unassembled WGS sequence"/>
</dbReference>
<feature type="transmembrane region" description="Helical" evidence="1">
    <location>
        <begin position="113"/>
        <end position="135"/>
    </location>
</feature>
<keyword evidence="1" id="KW-0812">Transmembrane</keyword>
<keyword evidence="1" id="KW-0472">Membrane</keyword>
<feature type="transmembrane region" description="Helical" evidence="1">
    <location>
        <begin position="155"/>
        <end position="174"/>
    </location>
</feature>
<protein>
    <submittedName>
        <fullName evidence="2">Uncharacterized protein</fullName>
    </submittedName>
</protein>
<feature type="transmembrane region" description="Helical" evidence="1">
    <location>
        <begin position="12"/>
        <end position="33"/>
    </location>
</feature>
<dbReference type="EnsemblMetazoa" id="Aqu2.1.40912_001">
    <property type="protein sequence ID" value="Aqu2.1.40912_001"/>
    <property type="gene ID" value="Aqu2.1.40912"/>
</dbReference>
<dbReference type="AlphaFoldDB" id="A0A1X7VLG6"/>